<dbReference type="KEGG" id="tdl:TDEL_0A05310"/>
<accession>G8ZML9</accession>
<feature type="region of interest" description="Disordered" evidence="1">
    <location>
        <begin position="64"/>
        <end position="86"/>
    </location>
</feature>
<dbReference type="SUPFAM" id="SSF55277">
    <property type="entry name" value="GYF domain"/>
    <property type="match status" value="1"/>
</dbReference>
<sequence>MNYQSPYQSPLNSVAYQFQNMGIRGSSGVDPSLLGAQSSSSPFVAAQQYPSLHAGHASSLINGWGDESGRSSPYPSQLGTPSMNGSHTNLLGPQMGVSIGMPPLESQWRYIDTQGAVQGPFGSLAMSQWYASGYFQHTLQICRIGTTVEPFGINDKFITLGDLIAKVSDFQDPFGAFDRLLAAGTVAAPIDSSLLKQQQHEPVAKTESGDFTHDEILQLKDPDGGFYREVVVQVPVSKKRIEKVDLGADANSAVSEVKEEKSEVIPVAVQETTNPELDRTRSVETKRQQKAEEMAKKLLKEQEAQEEERRKKEESRKLKKQQKQASKQQEQESKTAAEPSGSRKKDLVQSEITIESTAPKAPVAPWANKTQNVESPRISIAELHKREDLEQAKRDQERERAERVVASQLQKQILKEEKTQKDLKSVLTWASKPAPPPVSVEIQPPQPKKGASNKDINKKSKPSETLAADALKDFNNPSFIEEQTKLWEKAQREKALRAASTTTTTTHTRDDGKEWTTITTKASNATSNVQPRVVNQPKSYISPDKLRVVGGTSHKQIGSFTTNPNAKTKSTAPAATAGSRISHRQDFLRWCRSQMKLNKGVEVNSVLEVLLSLPAGSEAKEIIADTIYSNSSTMDGRRFATEFIKRRVECERLVKDPLTWSEALALPEGTEDDWEFQVVSKKKGRKNRAE</sequence>
<dbReference type="FunCoup" id="G8ZML9">
    <property type="interactions" value="42"/>
</dbReference>
<feature type="domain" description="GYF" evidence="2">
    <location>
        <begin position="105"/>
        <end position="161"/>
    </location>
</feature>
<dbReference type="PANTHER" id="PTHR14445:SF36">
    <property type="entry name" value="FI03272P-RELATED"/>
    <property type="match status" value="1"/>
</dbReference>
<proteinExistence type="predicted"/>
<gene>
    <name evidence="3" type="primary">TDEL0A05310</name>
    <name evidence="3" type="ORF">TDEL_0A05310</name>
</gene>
<protein>
    <recommendedName>
        <fullName evidence="2">GYF domain-containing protein</fullName>
    </recommendedName>
</protein>
<dbReference type="InterPro" id="IPR003169">
    <property type="entry name" value="GYF"/>
</dbReference>
<organism evidence="3 4">
    <name type="scientific">Torulaspora delbrueckii</name>
    <name type="common">Yeast</name>
    <name type="synonym">Candida colliculosa</name>
    <dbReference type="NCBI Taxonomy" id="4950"/>
    <lineage>
        <taxon>Eukaryota</taxon>
        <taxon>Fungi</taxon>
        <taxon>Dikarya</taxon>
        <taxon>Ascomycota</taxon>
        <taxon>Saccharomycotina</taxon>
        <taxon>Saccharomycetes</taxon>
        <taxon>Saccharomycetales</taxon>
        <taxon>Saccharomycetaceae</taxon>
        <taxon>Torulaspora</taxon>
    </lineage>
</organism>
<feature type="compositionally biased region" description="Basic and acidic residues" evidence="1">
    <location>
        <begin position="329"/>
        <end position="348"/>
    </location>
</feature>
<feature type="region of interest" description="Disordered" evidence="1">
    <location>
        <begin position="253"/>
        <end position="462"/>
    </location>
</feature>
<dbReference type="InParanoid" id="G8ZML9"/>
<dbReference type="InterPro" id="IPR035445">
    <property type="entry name" value="GYF-like_dom_sf"/>
</dbReference>
<feature type="compositionally biased region" description="Low complexity" evidence="1">
    <location>
        <begin position="566"/>
        <end position="577"/>
    </location>
</feature>
<dbReference type="CDD" id="cd00072">
    <property type="entry name" value="GYF"/>
    <property type="match status" value="1"/>
</dbReference>
<dbReference type="GeneID" id="11502935"/>
<dbReference type="PANTHER" id="PTHR14445">
    <property type="entry name" value="GRB10 INTERACTING GYF PROTEIN"/>
    <property type="match status" value="1"/>
</dbReference>
<dbReference type="PROSITE" id="PS50829">
    <property type="entry name" value="GYF"/>
    <property type="match status" value="1"/>
</dbReference>
<keyword evidence="4" id="KW-1185">Reference proteome</keyword>
<dbReference type="EMBL" id="HE616742">
    <property type="protein sequence ID" value="CCE89863.1"/>
    <property type="molecule type" value="Genomic_DNA"/>
</dbReference>
<reference evidence="3 4" key="1">
    <citation type="journal article" date="2011" name="Proc. Natl. Acad. Sci. U.S.A.">
        <title>Evolutionary erosion of yeast sex chromosomes by mating-type switching accidents.</title>
        <authorList>
            <person name="Gordon J.L."/>
            <person name="Armisen D."/>
            <person name="Proux-Wera E."/>
            <person name="Oheigeartaigh S.S."/>
            <person name="Byrne K.P."/>
            <person name="Wolfe K.H."/>
        </authorList>
    </citation>
    <scope>NUCLEOTIDE SEQUENCE [LARGE SCALE GENOMIC DNA]</scope>
    <source>
        <strain evidence="4">ATCC 10662 / CBS 1146 / NBRC 0425 / NCYC 2629 / NRRL Y-866</strain>
    </source>
</reference>
<evidence type="ECO:0000259" key="2">
    <source>
        <dbReference type="PROSITE" id="PS50829"/>
    </source>
</evidence>
<evidence type="ECO:0000313" key="3">
    <source>
        <dbReference type="EMBL" id="CCE89863.1"/>
    </source>
</evidence>
<evidence type="ECO:0000313" key="4">
    <source>
        <dbReference type="Proteomes" id="UP000005627"/>
    </source>
</evidence>
<feature type="compositionally biased region" description="Polar residues" evidence="1">
    <location>
        <begin position="555"/>
        <end position="565"/>
    </location>
</feature>
<dbReference type="Gene3D" id="3.30.1490.40">
    <property type="match status" value="1"/>
</dbReference>
<dbReference type="GO" id="GO:0005829">
    <property type="term" value="C:cytosol"/>
    <property type="evidence" value="ECO:0007669"/>
    <property type="project" value="TreeGrafter"/>
</dbReference>
<dbReference type="Proteomes" id="UP000005627">
    <property type="component" value="Chromosome 1"/>
</dbReference>
<feature type="compositionally biased region" description="Basic and acidic residues" evidence="1">
    <location>
        <begin position="382"/>
        <end position="403"/>
    </location>
</feature>
<dbReference type="OrthoDB" id="48509at2759"/>
<dbReference type="InterPro" id="IPR051640">
    <property type="entry name" value="GRB10-interact_GYF"/>
</dbReference>
<feature type="compositionally biased region" description="Basic and acidic residues" evidence="1">
    <location>
        <begin position="413"/>
        <end position="424"/>
    </location>
</feature>
<feature type="region of interest" description="Disordered" evidence="1">
    <location>
        <begin position="555"/>
        <end position="578"/>
    </location>
</feature>
<dbReference type="RefSeq" id="XP_003679074.1">
    <property type="nucleotide sequence ID" value="XM_003679026.1"/>
</dbReference>
<dbReference type="AlphaFoldDB" id="G8ZML9"/>
<dbReference type="Pfam" id="PF02213">
    <property type="entry name" value="GYF"/>
    <property type="match status" value="1"/>
</dbReference>
<feature type="compositionally biased region" description="Polar residues" evidence="1">
    <location>
        <begin position="70"/>
        <end position="86"/>
    </location>
</feature>
<name>G8ZML9_TORDE</name>
<dbReference type="SMART" id="SM00444">
    <property type="entry name" value="GYF"/>
    <property type="match status" value="1"/>
</dbReference>
<dbReference type="HOGENOM" id="CLU_019270_0_0_1"/>
<dbReference type="eggNOG" id="KOG1862">
    <property type="taxonomic scope" value="Eukaryota"/>
</dbReference>
<feature type="compositionally biased region" description="Basic and acidic residues" evidence="1">
    <location>
        <begin position="276"/>
        <end position="316"/>
    </location>
</feature>
<evidence type="ECO:0000256" key="1">
    <source>
        <dbReference type="SAM" id="MobiDB-lite"/>
    </source>
</evidence>
<dbReference type="STRING" id="1076872.G8ZML9"/>